<dbReference type="KEGG" id="cdq:BOQ54_04895"/>
<proteinExistence type="predicted"/>
<dbReference type="EMBL" id="CP018095">
    <property type="protein sequence ID" value="APF36741.1"/>
    <property type="molecule type" value="Genomic_DNA"/>
</dbReference>
<reference evidence="1 2" key="1">
    <citation type="submission" date="2016-11" db="EMBL/GenBank/DDBJ databases">
        <title>Complete genome sequence of the aerobically denitrifying bacterium Chelatococcus daeguensis TAD1.</title>
        <authorList>
            <person name="Yang Y."/>
            <person name="Huang S."/>
            <person name="Lin E."/>
        </authorList>
    </citation>
    <scope>NUCLEOTIDE SEQUENCE [LARGE SCALE GENOMIC DNA]</scope>
    <source>
        <strain evidence="1 2">TAD1</strain>
    </source>
</reference>
<gene>
    <name evidence="1" type="ORF">BOQ54_04895</name>
</gene>
<accession>A0AAC9NYN6</accession>
<name>A0AAC9NYN6_9HYPH</name>
<sequence length="237" mass="25562">MALNVEYPCFGSGEPTRLSAEAIRRLGADLRQRLLGYQARPFPPTDLFRRAASLRVNGRPLRIVWDAGHAVHDDAGKPVLGVCEHDPQEPATVMISLNAELLADQPEILRSTAAHELGHAIFDMPAAVAKGAARAFRSGAVAAGDAAPIDWREWRADEFMGAFLAPRRQLARAFAREASAFGAAIRWKVINEIPTPYVAANDVGWPAIDAIAGALAEEFGVTSAFIGVRLRKYGLVG</sequence>
<organism evidence="1 2">
    <name type="scientific">Chelatococcus daeguensis</name>
    <dbReference type="NCBI Taxonomy" id="444444"/>
    <lineage>
        <taxon>Bacteria</taxon>
        <taxon>Pseudomonadati</taxon>
        <taxon>Pseudomonadota</taxon>
        <taxon>Alphaproteobacteria</taxon>
        <taxon>Hyphomicrobiales</taxon>
        <taxon>Chelatococcaceae</taxon>
        <taxon>Chelatococcus</taxon>
    </lineage>
</organism>
<evidence type="ECO:0000313" key="1">
    <source>
        <dbReference type="EMBL" id="APF36741.1"/>
    </source>
</evidence>
<keyword evidence="2" id="KW-1185">Reference proteome</keyword>
<evidence type="ECO:0000313" key="2">
    <source>
        <dbReference type="Proteomes" id="UP000182703"/>
    </source>
</evidence>
<evidence type="ECO:0008006" key="3">
    <source>
        <dbReference type="Google" id="ProtNLM"/>
    </source>
</evidence>
<dbReference type="AlphaFoldDB" id="A0AAC9NYN6"/>
<dbReference type="RefSeq" id="WP_071923421.1">
    <property type="nucleotide sequence ID" value="NZ_CP018095.1"/>
</dbReference>
<dbReference type="Proteomes" id="UP000182703">
    <property type="component" value="Chromosome"/>
</dbReference>
<protein>
    <recommendedName>
        <fullName evidence="3">IrrE N-terminal-like domain-containing protein</fullName>
    </recommendedName>
</protein>